<dbReference type="SUPFAM" id="SSF56112">
    <property type="entry name" value="Protein kinase-like (PK-like)"/>
    <property type="match status" value="1"/>
</dbReference>
<dbReference type="GO" id="GO:0004672">
    <property type="term" value="F:protein kinase activity"/>
    <property type="evidence" value="ECO:0007669"/>
    <property type="project" value="InterPro"/>
</dbReference>
<dbReference type="InterPro" id="IPR036181">
    <property type="entry name" value="MIT_dom_sf"/>
</dbReference>
<evidence type="ECO:0000256" key="1">
    <source>
        <dbReference type="SAM" id="MobiDB-lite"/>
    </source>
</evidence>
<dbReference type="SMART" id="SM00745">
    <property type="entry name" value="MIT"/>
    <property type="match status" value="1"/>
</dbReference>
<name>A0AAF3J7E4_9BILA</name>
<dbReference type="InterPro" id="IPR051866">
    <property type="entry name" value="Intracell_Sig-Traffick_Protein"/>
</dbReference>
<dbReference type="InterPro" id="IPR001683">
    <property type="entry name" value="PX_dom"/>
</dbReference>
<dbReference type="AlphaFoldDB" id="A0AAF3J7E4"/>
<keyword evidence="3" id="KW-1185">Reference proteome</keyword>
<dbReference type="SUPFAM" id="SSF64268">
    <property type="entry name" value="PX domain"/>
    <property type="match status" value="1"/>
</dbReference>
<dbReference type="Gene3D" id="3.30.200.20">
    <property type="entry name" value="Phosphorylase Kinase, domain 1"/>
    <property type="match status" value="1"/>
</dbReference>
<dbReference type="Pfam" id="PF00069">
    <property type="entry name" value="Pkinase"/>
    <property type="match status" value="1"/>
</dbReference>
<feature type="region of interest" description="Disordered" evidence="1">
    <location>
        <begin position="194"/>
        <end position="248"/>
    </location>
</feature>
<dbReference type="Gene3D" id="1.10.510.10">
    <property type="entry name" value="Transferase(Phosphotransferase) domain 1"/>
    <property type="match status" value="1"/>
</dbReference>
<reference evidence="4" key="1">
    <citation type="submission" date="2024-02" db="UniProtKB">
        <authorList>
            <consortium name="WormBaseParasite"/>
        </authorList>
    </citation>
    <scope>IDENTIFICATION</scope>
</reference>
<dbReference type="Pfam" id="PF04212">
    <property type="entry name" value="MIT"/>
    <property type="match status" value="1"/>
</dbReference>
<evidence type="ECO:0000313" key="4">
    <source>
        <dbReference type="WBParaSite" id="MBELARI_LOCUS20863"/>
    </source>
</evidence>
<dbReference type="Pfam" id="PF00787">
    <property type="entry name" value="PX"/>
    <property type="match status" value="1"/>
</dbReference>
<proteinExistence type="predicted"/>
<dbReference type="GO" id="GO:0005524">
    <property type="term" value="F:ATP binding"/>
    <property type="evidence" value="ECO:0007669"/>
    <property type="project" value="InterPro"/>
</dbReference>
<protein>
    <recommendedName>
        <fullName evidence="2">Protein kinase domain-containing protein</fullName>
    </recommendedName>
</protein>
<dbReference type="InterPro" id="IPR011009">
    <property type="entry name" value="Kinase-like_dom_sf"/>
</dbReference>
<dbReference type="CDD" id="cd02677">
    <property type="entry name" value="MIT_SNX15"/>
    <property type="match status" value="1"/>
</dbReference>
<dbReference type="SMART" id="SM00220">
    <property type="entry name" value="S_TKc"/>
    <property type="match status" value="1"/>
</dbReference>
<feature type="domain" description="Protein kinase" evidence="2">
    <location>
        <begin position="382"/>
        <end position="777"/>
    </location>
</feature>
<dbReference type="Gene3D" id="3.30.1520.10">
    <property type="entry name" value="Phox-like domain"/>
    <property type="match status" value="1"/>
</dbReference>
<dbReference type="WBParaSite" id="MBELARI_LOCUS20863">
    <property type="protein sequence ID" value="MBELARI_LOCUS20863"/>
    <property type="gene ID" value="MBELARI_LOCUS20863"/>
</dbReference>
<dbReference type="SUPFAM" id="SSF116846">
    <property type="entry name" value="MIT domain"/>
    <property type="match status" value="1"/>
</dbReference>
<dbReference type="PANTHER" id="PTHR15508:SF8">
    <property type="entry name" value="LD24550P"/>
    <property type="match status" value="1"/>
</dbReference>
<evidence type="ECO:0000259" key="2">
    <source>
        <dbReference type="PROSITE" id="PS50011"/>
    </source>
</evidence>
<dbReference type="InterPro" id="IPR000719">
    <property type="entry name" value="Prot_kinase_dom"/>
</dbReference>
<dbReference type="InterPro" id="IPR007330">
    <property type="entry name" value="MIT_dom"/>
</dbReference>
<accession>A0AAF3J7E4</accession>
<dbReference type="Gene3D" id="1.20.58.80">
    <property type="entry name" value="Phosphotransferase system, lactose/cellobiose-type IIA subunit"/>
    <property type="match status" value="1"/>
</dbReference>
<evidence type="ECO:0000313" key="3">
    <source>
        <dbReference type="Proteomes" id="UP000887575"/>
    </source>
</evidence>
<organism evidence="3 4">
    <name type="scientific">Mesorhabditis belari</name>
    <dbReference type="NCBI Taxonomy" id="2138241"/>
    <lineage>
        <taxon>Eukaryota</taxon>
        <taxon>Metazoa</taxon>
        <taxon>Ecdysozoa</taxon>
        <taxon>Nematoda</taxon>
        <taxon>Chromadorea</taxon>
        <taxon>Rhabditida</taxon>
        <taxon>Rhabditina</taxon>
        <taxon>Rhabditomorpha</taxon>
        <taxon>Rhabditoidea</taxon>
        <taxon>Rhabditidae</taxon>
        <taxon>Mesorhabditinae</taxon>
        <taxon>Mesorhabditis</taxon>
    </lineage>
</organism>
<sequence length="823" mass="92871">MTNLLPDDSYCTSEMGKLMFRSKADCPCTVTLISASDETMIGVTFTAYTLEFKFLPKESLLSEPRIFRLTTRYREVNKLQSALAKLHKQLYLRGTFPTFPQPKLFGKADEAAIEERKRATAHVFEFLLDSEVLRKARLLHEFVQKATETVTSPNIVTLTSLPTRVNDVQLQDIMDTPIPTSTANDLNTLLEPTTEATSEEQAQEHTLDASQSISGETESQAYNTPPDSPSAFQFPDLPLTFDSSTERDHPPTAIRRFLNKMPLAAPFSSRVLTETVKSDEYLLVAAELVSTAQRAESEREFELAFHCLKQAAHVLIQGLQEEKDVTLRNAVRRKTAKYLVRAERIYRSHLSYDGTQLNFEELYAASIKDPNIMAFQCSNAQLKSYKIVGISPEVEAERRVFVVEEQGTGFRYAMKLLEKGEESDDAHRFLPTNIPHMTEMHKFFQTQNFIILLITFVETGQLWSFLSSYFEICAKNLQDEIMKDAELDANSNWKGRSDENDYQGRHLSFSVGIDTDRLSRMTQRELDETSDENQSTSATSELCTIGVEAISEEENLKQDIKEILVFGPSEDEDIPFRAEEEAPAPLRLAKDLGSSRNVMSGLCSALSNCSELLSSRQLWDSQRDLPECLIIHWTAQLVSALYVLHTHGEFICDLQPSNLLIGSDGNLILTSHAVWNGRKHGEISFRKGYAAPECFRYPFELTTECDIWSLGAILYELTTGIPLAIAAPHGVGKPGLDPPFPKFCTTSLFARDLINRILVEDPNERLTLDAIRAHPFFQSINWNLYDNPHSTRIIKETTSPRAISNKIDYSNDLPTSSQSQIDV</sequence>
<dbReference type="InterPro" id="IPR036871">
    <property type="entry name" value="PX_dom_sf"/>
</dbReference>
<feature type="compositionally biased region" description="Polar residues" evidence="1">
    <location>
        <begin position="208"/>
        <end position="225"/>
    </location>
</feature>
<dbReference type="GO" id="GO:0035091">
    <property type="term" value="F:phosphatidylinositol binding"/>
    <property type="evidence" value="ECO:0007669"/>
    <property type="project" value="InterPro"/>
</dbReference>
<dbReference type="PANTHER" id="PTHR15508">
    <property type="entry name" value="RIBOSOMAL PROTEIN S6 KINASE"/>
    <property type="match status" value="1"/>
</dbReference>
<dbReference type="PROSITE" id="PS50011">
    <property type="entry name" value="PROTEIN_KINASE_DOM"/>
    <property type="match status" value="1"/>
</dbReference>
<dbReference type="Proteomes" id="UP000887575">
    <property type="component" value="Unassembled WGS sequence"/>
</dbReference>